<organism evidence="3 4">
    <name type="scientific">Tachysurus vachellii</name>
    <name type="common">Darkbarbel catfish</name>
    <name type="synonym">Pelteobagrus vachellii</name>
    <dbReference type="NCBI Taxonomy" id="175792"/>
    <lineage>
        <taxon>Eukaryota</taxon>
        <taxon>Metazoa</taxon>
        <taxon>Chordata</taxon>
        <taxon>Craniata</taxon>
        <taxon>Vertebrata</taxon>
        <taxon>Euteleostomi</taxon>
        <taxon>Actinopterygii</taxon>
        <taxon>Neopterygii</taxon>
        <taxon>Teleostei</taxon>
        <taxon>Ostariophysi</taxon>
        <taxon>Siluriformes</taxon>
        <taxon>Bagridae</taxon>
        <taxon>Tachysurus</taxon>
    </lineage>
</organism>
<dbReference type="InterPro" id="IPR036291">
    <property type="entry name" value="NAD(P)-bd_dom_sf"/>
</dbReference>
<dbReference type="GO" id="GO:0000166">
    <property type="term" value="F:nucleotide binding"/>
    <property type="evidence" value="ECO:0007669"/>
    <property type="project" value="InterPro"/>
</dbReference>
<sequence length="312" mass="35128">MKLQNYTVNVHIKTRRLLGNMFGCVVVGVGVAGKVRIRDLLTPLASSAAEIFTLKGLVSRRMLEEVQGVRQMPLEEALTRSDVQVAFICTENTSHEDYIRQFLEAGKHVCVEYPMALSYNVAAELMDQAQRKGLILHEEHIELFTPAFKQLKKDVAGKQLEEGSLHFTGGPLKSGFGFLTFSGIPRLTWLVELFGELSFKAATMDEQPEKKHSKMTVQLLTKDQKPVTWTEERAEGLSRGKHIHLRFSTCTMTELPVGVQEPVGLFMQDTVLFGSKLQGSVPPEQLQTEMSRILHCFKLAEEIRRHCQDTKA</sequence>
<dbReference type="GO" id="GO:0008270">
    <property type="term" value="F:zinc ion binding"/>
    <property type="evidence" value="ECO:0007669"/>
    <property type="project" value="InterPro"/>
</dbReference>
<feature type="domain" description="Biliverdin reductase catalytic" evidence="2">
    <location>
        <begin position="148"/>
        <end position="257"/>
    </location>
</feature>
<dbReference type="PANTHER" id="PTHR43377">
    <property type="entry name" value="BILIVERDIN REDUCTASE A"/>
    <property type="match status" value="1"/>
</dbReference>
<comment type="caution">
    <text evidence="3">The sequence shown here is derived from an EMBL/GenBank/DDBJ whole genome shotgun (WGS) entry which is preliminary data.</text>
</comment>
<evidence type="ECO:0008006" key="5">
    <source>
        <dbReference type="Google" id="ProtNLM"/>
    </source>
</evidence>
<reference evidence="3" key="1">
    <citation type="submission" date="2023-08" db="EMBL/GenBank/DDBJ databases">
        <title>Pelteobagrus vachellii genome.</title>
        <authorList>
            <person name="Liu H."/>
        </authorList>
    </citation>
    <scope>NUCLEOTIDE SEQUENCE</scope>
    <source>
        <strain evidence="3">PRFRI_2022a</strain>
        <tissue evidence="3">Muscle</tissue>
    </source>
</reference>
<dbReference type="Gene3D" id="3.40.50.720">
    <property type="entry name" value="NAD(P)-binding Rossmann-like Domain"/>
    <property type="match status" value="1"/>
</dbReference>
<dbReference type="GO" id="GO:0042167">
    <property type="term" value="P:heme catabolic process"/>
    <property type="evidence" value="ECO:0007669"/>
    <property type="project" value="InterPro"/>
</dbReference>
<evidence type="ECO:0000313" key="4">
    <source>
        <dbReference type="Proteomes" id="UP001187315"/>
    </source>
</evidence>
<dbReference type="GO" id="GO:0004074">
    <property type="term" value="F:biliverdin reductase [NAD(P)H] activity"/>
    <property type="evidence" value="ECO:0007669"/>
    <property type="project" value="InterPro"/>
</dbReference>
<dbReference type="AlphaFoldDB" id="A0AA88NXY7"/>
<dbReference type="Pfam" id="PF01408">
    <property type="entry name" value="GFO_IDH_MocA"/>
    <property type="match status" value="1"/>
</dbReference>
<dbReference type="SUPFAM" id="SSF51735">
    <property type="entry name" value="NAD(P)-binding Rossmann-fold domains"/>
    <property type="match status" value="1"/>
</dbReference>
<evidence type="ECO:0000313" key="3">
    <source>
        <dbReference type="EMBL" id="KAK2860947.1"/>
    </source>
</evidence>
<evidence type="ECO:0000259" key="2">
    <source>
        <dbReference type="Pfam" id="PF09166"/>
    </source>
</evidence>
<proteinExistence type="predicted"/>
<accession>A0AA88NXY7</accession>
<dbReference type="Proteomes" id="UP001187315">
    <property type="component" value="Unassembled WGS sequence"/>
</dbReference>
<dbReference type="SUPFAM" id="SSF55347">
    <property type="entry name" value="Glyceraldehyde-3-phosphate dehydrogenase-like, C-terminal domain"/>
    <property type="match status" value="1"/>
</dbReference>
<evidence type="ECO:0000259" key="1">
    <source>
        <dbReference type="Pfam" id="PF01408"/>
    </source>
</evidence>
<dbReference type="InterPro" id="IPR015249">
    <property type="entry name" value="Biliverdin_Rdtase_cat"/>
</dbReference>
<dbReference type="EMBL" id="JAVHJS010000004">
    <property type="protein sequence ID" value="KAK2860947.1"/>
    <property type="molecule type" value="Genomic_DNA"/>
</dbReference>
<feature type="domain" description="Gfo/Idh/MocA-like oxidoreductase N-terminal" evidence="1">
    <location>
        <begin position="22"/>
        <end position="140"/>
    </location>
</feature>
<dbReference type="InterPro" id="IPR051450">
    <property type="entry name" value="Gfo/Idh/MocA_Oxidoreductases"/>
</dbReference>
<dbReference type="Gene3D" id="3.30.360.10">
    <property type="entry name" value="Dihydrodipicolinate Reductase, domain 2"/>
    <property type="match status" value="1"/>
</dbReference>
<dbReference type="InterPro" id="IPR000683">
    <property type="entry name" value="Gfo/Idh/MocA-like_OxRdtase_N"/>
</dbReference>
<keyword evidence="4" id="KW-1185">Reference proteome</keyword>
<dbReference type="PANTHER" id="PTHR43377:SF1">
    <property type="entry name" value="BILIVERDIN REDUCTASE A"/>
    <property type="match status" value="1"/>
</dbReference>
<protein>
    <recommendedName>
        <fullName evidence="5">Biliverdin reductase A</fullName>
    </recommendedName>
</protein>
<name>A0AA88NXY7_TACVA</name>
<gene>
    <name evidence="3" type="ORF">Q7C36_005113</name>
</gene>
<dbReference type="Pfam" id="PF09166">
    <property type="entry name" value="Biliv-reduc_cat"/>
    <property type="match status" value="1"/>
</dbReference>